<organism evidence="12 13">
    <name type="scientific">Rhodococcus wratislaviensis NBRC 100605</name>
    <dbReference type="NCBI Taxonomy" id="1219028"/>
    <lineage>
        <taxon>Bacteria</taxon>
        <taxon>Bacillati</taxon>
        <taxon>Actinomycetota</taxon>
        <taxon>Actinomycetes</taxon>
        <taxon>Mycobacteriales</taxon>
        <taxon>Nocardiaceae</taxon>
        <taxon>Rhodococcus</taxon>
    </lineage>
</organism>
<dbReference type="PIRSF" id="PIRSF000362">
    <property type="entry name" value="FNR"/>
    <property type="match status" value="1"/>
</dbReference>
<evidence type="ECO:0000256" key="3">
    <source>
        <dbReference type="ARBA" id="ARBA00013223"/>
    </source>
</evidence>
<dbReference type="PANTHER" id="PTHR48467">
    <property type="entry name" value="GLUTAMATE SYNTHASE 1 [NADH], CHLOROPLASTIC-LIKE"/>
    <property type="match status" value="1"/>
</dbReference>
<feature type="binding site" evidence="10">
    <location>
        <position position="356"/>
    </location>
    <ligand>
        <name>NADP(+)</name>
        <dbReference type="ChEBI" id="CHEBI:58349"/>
    </ligand>
</feature>
<keyword evidence="13" id="KW-1185">Reference proteome</keyword>
<keyword evidence="5 9" id="KW-0274">FAD</keyword>
<feature type="binding site" evidence="9">
    <location>
        <position position="81"/>
    </location>
    <ligand>
        <name>FAD</name>
        <dbReference type="ChEBI" id="CHEBI:57692"/>
    </ligand>
</feature>
<name>X0PWE5_RHOWR</name>
<dbReference type="InterPro" id="IPR021163">
    <property type="entry name" value="Ferredox_Rdtase_adrenod"/>
</dbReference>
<feature type="binding site" evidence="10">
    <location>
        <position position="208"/>
    </location>
    <ligand>
        <name>NADP(+)</name>
        <dbReference type="ChEBI" id="CHEBI:58349"/>
    </ligand>
</feature>
<accession>X0PWE5</accession>
<evidence type="ECO:0000256" key="2">
    <source>
        <dbReference type="ARBA" id="ARBA00008312"/>
    </source>
</evidence>
<comment type="similarity">
    <text evidence="2">Belongs to the ferredoxin--NADP reductase type 1 family.</text>
</comment>
<feature type="binding site" evidence="9">
    <location>
        <position position="45"/>
    </location>
    <ligand>
        <name>FAD</name>
        <dbReference type="ChEBI" id="CHEBI:57692"/>
    </ligand>
</feature>
<evidence type="ECO:0000256" key="8">
    <source>
        <dbReference type="ARBA" id="ARBA00047776"/>
    </source>
</evidence>
<feature type="binding site" evidence="9">
    <location>
        <position position="37"/>
    </location>
    <ligand>
        <name>FAD</name>
        <dbReference type="ChEBI" id="CHEBI:57692"/>
    </ligand>
</feature>
<dbReference type="SUPFAM" id="SSF51971">
    <property type="entry name" value="Nucleotide-binding domain"/>
    <property type="match status" value="2"/>
</dbReference>
<protein>
    <recommendedName>
        <fullName evidence="3">ferredoxin--NADP(+) reductase</fullName>
        <ecNumber evidence="3">1.18.1.2</ecNumber>
    </recommendedName>
</protein>
<dbReference type="Gene3D" id="3.40.50.720">
    <property type="entry name" value="NAD(P)-binding Rossmann-like Domain"/>
    <property type="match status" value="1"/>
</dbReference>
<evidence type="ECO:0000256" key="10">
    <source>
        <dbReference type="PIRSR" id="PIRSR000362-2"/>
    </source>
</evidence>
<dbReference type="Gene3D" id="3.50.50.60">
    <property type="entry name" value="FAD/NAD(P)-binding domain"/>
    <property type="match status" value="1"/>
</dbReference>
<feature type="binding site" evidence="9">
    <location>
        <position position="349"/>
    </location>
    <ligand>
        <name>FAD</name>
        <dbReference type="ChEBI" id="CHEBI:57692"/>
    </ligand>
</feature>
<proteinExistence type="inferred from homology"/>
<keyword evidence="6 10" id="KW-0521">NADP</keyword>
<keyword evidence="7" id="KW-0560">Oxidoreductase</keyword>
<evidence type="ECO:0000256" key="6">
    <source>
        <dbReference type="ARBA" id="ARBA00022857"/>
    </source>
</evidence>
<dbReference type="Pfam" id="PF07992">
    <property type="entry name" value="Pyr_redox_2"/>
    <property type="match status" value="1"/>
</dbReference>
<dbReference type="PANTHER" id="PTHR48467:SF1">
    <property type="entry name" value="GLUTAMATE SYNTHASE 1 [NADH], CHLOROPLASTIC-LIKE"/>
    <property type="match status" value="1"/>
</dbReference>
<dbReference type="Proteomes" id="UP000019491">
    <property type="component" value="Unassembled WGS sequence"/>
</dbReference>
<sequence length="440" mass="47757">MKIPFRVAVIGSGPSGIYAAQLLCESEELDAQVDVYERLPVPYGLVRYGVAPDHPKIKSIVGQFADVFTHPCVRFIGNVTVGKDVTLDELRGRYDAVVVASGANHDRRLGIPGEHLGGICSATEFVAWYSGHPDSPVDRFAISGETAVVVGAGNVALDVARMLNRTPDELRRTDMPEHVIDAITTSGISDVWVLARRGPAFAKFTNKELIELGSLTDCDVIVDPRDLELDAEQRAVARSPLVARRMAVLHDYAATAARAGRRSLRLAFNRQPVEFVGGEHVSSIRIRSGRGCGDSPVELNADFVVRSIGYRGSEFAGLPFDESRGIIPNTAGRVTVAGEQRSGVYVVGWIKRGPSGVIGTNRKDADETVASMVEDARSLRDGGAAASVGDPLELLRNRAVPVVDWEGWRSIDQAEIDLGRECDRDRVKIHTRQVMLDAVR</sequence>
<dbReference type="OrthoDB" id="289202at2"/>
<gene>
    <name evidence="12" type="ORF">RW1_043_00430</name>
</gene>
<dbReference type="InterPro" id="IPR036188">
    <property type="entry name" value="FAD/NAD-bd_sf"/>
</dbReference>
<evidence type="ECO:0000256" key="7">
    <source>
        <dbReference type="ARBA" id="ARBA00023002"/>
    </source>
</evidence>
<dbReference type="GO" id="GO:0004324">
    <property type="term" value="F:ferredoxin-NADP+ reductase activity"/>
    <property type="evidence" value="ECO:0007669"/>
    <property type="project" value="UniProtKB-EC"/>
</dbReference>
<evidence type="ECO:0000313" key="12">
    <source>
        <dbReference type="EMBL" id="GAF47608.1"/>
    </source>
</evidence>
<dbReference type="AlphaFoldDB" id="X0PWE5"/>
<feature type="binding site" evidence="9">
    <location>
        <position position="15"/>
    </location>
    <ligand>
        <name>FAD</name>
        <dbReference type="ChEBI" id="CHEBI:57692"/>
    </ligand>
</feature>
<evidence type="ECO:0000256" key="5">
    <source>
        <dbReference type="ARBA" id="ARBA00022827"/>
    </source>
</evidence>
<dbReference type="InterPro" id="IPR023753">
    <property type="entry name" value="FAD/NAD-binding_dom"/>
</dbReference>
<dbReference type="EMBL" id="BAWF01000043">
    <property type="protein sequence ID" value="GAF47608.1"/>
    <property type="molecule type" value="Genomic_DNA"/>
</dbReference>
<comment type="cofactor">
    <cofactor evidence="1 9">
        <name>FAD</name>
        <dbReference type="ChEBI" id="CHEBI:57692"/>
    </cofactor>
</comment>
<dbReference type="InterPro" id="IPR055275">
    <property type="entry name" value="Ferredox_Rdtase"/>
</dbReference>
<evidence type="ECO:0000256" key="1">
    <source>
        <dbReference type="ARBA" id="ARBA00001974"/>
    </source>
</evidence>
<keyword evidence="4" id="KW-0285">Flavoprotein</keyword>
<dbReference type="RefSeq" id="WP_037236859.1">
    <property type="nucleotide sequence ID" value="NZ_BAWF01000043.1"/>
</dbReference>
<feature type="binding site" evidence="9">
    <location>
        <begin position="356"/>
        <end position="358"/>
    </location>
    <ligand>
        <name>FAD</name>
        <dbReference type="ChEBI" id="CHEBI:57692"/>
    </ligand>
</feature>
<comment type="caution">
    <text evidence="12">The sequence shown here is derived from an EMBL/GenBank/DDBJ whole genome shotgun (WGS) entry which is preliminary data.</text>
</comment>
<feature type="domain" description="FAD/NAD(P)-binding" evidence="11">
    <location>
        <begin position="5"/>
        <end position="166"/>
    </location>
</feature>
<feature type="binding site" evidence="10">
    <location>
        <begin position="196"/>
        <end position="197"/>
    </location>
    <ligand>
        <name>NADP(+)</name>
        <dbReference type="ChEBI" id="CHEBI:58349"/>
    </ligand>
</feature>
<reference evidence="12 13" key="1">
    <citation type="submission" date="2014-02" db="EMBL/GenBank/DDBJ databases">
        <title>Whole genome shotgun sequence of Rhodococcus wratislaviensis NBRC 100605.</title>
        <authorList>
            <person name="Hosoyama A."/>
            <person name="Tsuchikane K."/>
            <person name="Yoshida I."/>
            <person name="Ohji S."/>
            <person name="Ichikawa N."/>
            <person name="Yamazoe A."/>
            <person name="Fujita N."/>
        </authorList>
    </citation>
    <scope>NUCLEOTIDE SEQUENCE [LARGE SCALE GENOMIC DNA]</scope>
    <source>
        <strain evidence="12 13">NBRC 100605</strain>
    </source>
</reference>
<dbReference type="EC" id="1.18.1.2" evidence="3"/>
<evidence type="ECO:0000313" key="13">
    <source>
        <dbReference type="Proteomes" id="UP000019491"/>
    </source>
</evidence>
<dbReference type="PRINTS" id="PR00419">
    <property type="entry name" value="ADXRDTASE"/>
</dbReference>
<evidence type="ECO:0000256" key="9">
    <source>
        <dbReference type="PIRSR" id="PIRSR000362-1"/>
    </source>
</evidence>
<comment type="catalytic activity">
    <reaction evidence="8">
        <text>2 reduced [2Fe-2S]-[ferredoxin] + NADP(+) + H(+) = 2 oxidized [2Fe-2S]-[ferredoxin] + NADPH</text>
        <dbReference type="Rhea" id="RHEA:20125"/>
        <dbReference type="Rhea" id="RHEA-COMP:10000"/>
        <dbReference type="Rhea" id="RHEA-COMP:10001"/>
        <dbReference type="ChEBI" id="CHEBI:15378"/>
        <dbReference type="ChEBI" id="CHEBI:33737"/>
        <dbReference type="ChEBI" id="CHEBI:33738"/>
        <dbReference type="ChEBI" id="CHEBI:57783"/>
        <dbReference type="ChEBI" id="CHEBI:58349"/>
        <dbReference type="EC" id="1.18.1.2"/>
    </reaction>
</comment>
<evidence type="ECO:0000256" key="4">
    <source>
        <dbReference type="ARBA" id="ARBA00022630"/>
    </source>
</evidence>
<evidence type="ECO:0000259" key="11">
    <source>
        <dbReference type="Pfam" id="PF07992"/>
    </source>
</evidence>